<dbReference type="SUPFAM" id="SSF46689">
    <property type="entry name" value="Homeodomain-like"/>
    <property type="match status" value="1"/>
</dbReference>
<dbReference type="Gene3D" id="1.10.357.10">
    <property type="entry name" value="Tetracycline Repressor, domain 2"/>
    <property type="match status" value="1"/>
</dbReference>
<name>A0A0R2AAM5_9LACO</name>
<comment type="caution">
    <text evidence="1">The sequence shown here is derived from an EMBL/GenBank/DDBJ whole genome shotgun (WGS) entry which is preliminary data.</text>
</comment>
<evidence type="ECO:0008006" key="3">
    <source>
        <dbReference type="Google" id="ProtNLM"/>
    </source>
</evidence>
<dbReference type="RefSeq" id="WP_057779665.1">
    <property type="nucleotide sequence ID" value="NZ_AYYY01000043.1"/>
</dbReference>
<dbReference type="InterPro" id="IPR009057">
    <property type="entry name" value="Homeodomain-like_sf"/>
</dbReference>
<dbReference type="AlphaFoldDB" id="A0A0R2AAM5"/>
<dbReference type="EMBL" id="AYYY01000043">
    <property type="protein sequence ID" value="KRM61147.1"/>
    <property type="molecule type" value="Genomic_DNA"/>
</dbReference>
<reference evidence="1 2" key="1">
    <citation type="journal article" date="2015" name="Genome Announc.">
        <title>Expanding the biotechnology potential of lactobacilli through comparative genomics of 213 strains and associated genera.</title>
        <authorList>
            <person name="Sun Z."/>
            <person name="Harris H.M."/>
            <person name="McCann A."/>
            <person name="Guo C."/>
            <person name="Argimon S."/>
            <person name="Zhang W."/>
            <person name="Yang X."/>
            <person name="Jeffery I.B."/>
            <person name="Cooney J.C."/>
            <person name="Kagawa T.F."/>
            <person name="Liu W."/>
            <person name="Song Y."/>
            <person name="Salvetti E."/>
            <person name="Wrobel A."/>
            <person name="Rasinkangas P."/>
            <person name="Parkhill J."/>
            <person name="Rea M.C."/>
            <person name="O'Sullivan O."/>
            <person name="Ritari J."/>
            <person name="Douillard F.P."/>
            <person name="Paul Ross R."/>
            <person name="Yang R."/>
            <person name="Briner A.E."/>
            <person name="Felis G.E."/>
            <person name="de Vos W.M."/>
            <person name="Barrangou R."/>
            <person name="Klaenhammer T.R."/>
            <person name="Caufield P.W."/>
            <person name="Cui Y."/>
            <person name="Zhang H."/>
            <person name="O'Toole P.W."/>
        </authorList>
    </citation>
    <scope>NUCLEOTIDE SEQUENCE [LARGE SCALE GENOMIC DNA]</scope>
    <source>
        <strain evidence="1 2">DSM 20634</strain>
    </source>
</reference>
<dbReference type="Proteomes" id="UP000051733">
    <property type="component" value="Unassembled WGS sequence"/>
</dbReference>
<protein>
    <recommendedName>
        <fullName evidence="3">HTH tetR-type domain-containing protein</fullName>
    </recommendedName>
</protein>
<dbReference type="OrthoDB" id="9810250at2"/>
<proteinExistence type="predicted"/>
<organism evidence="1 2">
    <name type="scientific">Paucilactobacillus vaccinostercus DSM 20634</name>
    <dbReference type="NCBI Taxonomy" id="1423813"/>
    <lineage>
        <taxon>Bacteria</taxon>
        <taxon>Bacillati</taxon>
        <taxon>Bacillota</taxon>
        <taxon>Bacilli</taxon>
        <taxon>Lactobacillales</taxon>
        <taxon>Lactobacillaceae</taxon>
        <taxon>Paucilactobacillus</taxon>
    </lineage>
</organism>
<evidence type="ECO:0000313" key="2">
    <source>
        <dbReference type="Proteomes" id="UP000051733"/>
    </source>
</evidence>
<dbReference type="PATRIC" id="fig|1423813.3.peg.2412"/>
<dbReference type="STRING" id="1423813.FC26_GL002365"/>
<evidence type="ECO:0000313" key="1">
    <source>
        <dbReference type="EMBL" id="KRM61147.1"/>
    </source>
</evidence>
<keyword evidence="2" id="KW-1185">Reference proteome</keyword>
<gene>
    <name evidence="1" type="ORF">FC26_GL002365</name>
</gene>
<accession>A0A0R2AAM5</accession>
<sequence>MNSRVIRTKHALRSTLFLLLETTSIEHISVSALCRTAHVTRKTFYTHYDTVVDVFEDFQEDTAMAVQAALERGTMNADRLLTTFDQILMVNFAAFRYLCLQTPEPQLVTDLKNMLFETFSDQLVAGTPTGPQQLILHSTADTVVNSYIYWFRNPDTLTYQDVVATNTTLLNATSSCL</sequence>